<name>A0ABU2LKD7_9ACTN</name>
<accession>A0ABU2LKD7</accession>
<dbReference type="PROSITE" id="PS51257">
    <property type="entry name" value="PROKAR_LIPOPROTEIN"/>
    <property type="match status" value="1"/>
</dbReference>
<evidence type="ECO:0000313" key="5">
    <source>
        <dbReference type="Proteomes" id="UP001183420"/>
    </source>
</evidence>
<evidence type="ECO:0000313" key="4">
    <source>
        <dbReference type="EMBL" id="MDT0318049.1"/>
    </source>
</evidence>
<feature type="region of interest" description="Disordered" evidence="1">
    <location>
        <begin position="31"/>
        <end position="64"/>
    </location>
</feature>
<comment type="caution">
    <text evidence="4">The sequence shown here is derived from an EMBL/GenBank/DDBJ whole genome shotgun (WGS) entry which is preliminary data.</text>
</comment>
<dbReference type="Proteomes" id="UP001183420">
    <property type="component" value="Unassembled WGS sequence"/>
</dbReference>
<organism evidence="4 5">
    <name type="scientific">Streptomyces millisiae</name>
    <dbReference type="NCBI Taxonomy" id="3075542"/>
    <lineage>
        <taxon>Bacteria</taxon>
        <taxon>Bacillati</taxon>
        <taxon>Actinomycetota</taxon>
        <taxon>Actinomycetes</taxon>
        <taxon>Kitasatosporales</taxon>
        <taxon>Streptomycetaceae</taxon>
        <taxon>Streptomyces</taxon>
    </lineage>
</organism>
<proteinExistence type="predicted"/>
<evidence type="ECO:0000256" key="2">
    <source>
        <dbReference type="SAM" id="SignalP"/>
    </source>
</evidence>
<keyword evidence="5" id="KW-1185">Reference proteome</keyword>
<feature type="domain" description="DUF4232" evidence="3">
    <location>
        <begin position="59"/>
        <end position="197"/>
    </location>
</feature>
<evidence type="ECO:0000259" key="3">
    <source>
        <dbReference type="Pfam" id="PF14016"/>
    </source>
</evidence>
<sequence length="203" mass="20574">MRWRRTRGPALSLAAVGALLAGCGTEVAGGGDGAEGAGAPAVVSPQPEPPEVTAPSTECPESGARVSPGLIDAAMGLRAGTIQLTNCGDQPYTVEGYPQLTLIDDELEALDVAIEHDETKITSSVAGFDEPQPVTLAPGESATASLVWRNTTDTSGPALDARYVEVVPAPGEKSQTITPDGGIDLGTTGLLGVGPWTRAAVES</sequence>
<dbReference type="Pfam" id="PF14016">
    <property type="entry name" value="DUF4232"/>
    <property type="match status" value="1"/>
</dbReference>
<dbReference type="RefSeq" id="WP_311596441.1">
    <property type="nucleotide sequence ID" value="NZ_JAVREM010000004.1"/>
</dbReference>
<feature type="chain" id="PRO_5045491024" evidence="2">
    <location>
        <begin position="29"/>
        <end position="203"/>
    </location>
</feature>
<dbReference type="InterPro" id="IPR025326">
    <property type="entry name" value="DUF4232"/>
</dbReference>
<protein>
    <submittedName>
        <fullName evidence="4">DUF4232 domain-containing protein</fullName>
    </submittedName>
</protein>
<feature type="signal peptide" evidence="2">
    <location>
        <begin position="1"/>
        <end position="28"/>
    </location>
</feature>
<evidence type="ECO:0000256" key="1">
    <source>
        <dbReference type="SAM" id="MobiDB-lite"/>
    </source>
</evidence>
<gene>
    <name evidence="4" type="ORF">RNC47_06830</name>
</gene>
<keyword evidence="2" id="KW-0732">Signal</keyword>
<dbReference type="EMBL" id="JAVREM010000004">
    <property type="protein sequence ID" value="MDT0318049.1"/>
    <property type="molecule type" value="Genomic_DNA"/>
</dbReference>
<reference evidence="5" key="1">
    <citation type="submission" date="2023-07" db="EMBL/GenBank/DDBJ databases">
        <title>30 novel species of actinomycetes from the DSMZ collection.</title>
        <authorList>
            <person name="Nouioui I."/>
        </authorList>
    </citation>
    <scope>NUCLEOTIDE SEQUENCE [LARGE SCALE GENOMIC DNA]</scope>
    <source>
        <strain evidence="5">DSM 44918</strain>
    </source>
</reference>